<reference evidence="2" key="2">
    <citation type="submission" date="2023-06" db="EMBL/GenBank/DDBJ databases">
        <authorList>
            <consortium name="Lawrence Berkeley National Laboratory"/>
            <person name="Mondo S.J."/>
            <person name="Hensen N."/>
            <person name="Bonometti L."/>
            <person name="Westerberg I."/>
            <person name="Brannstrom I.O."/>
            <person name="Guillou S."/>
            <person name="Cros-Aarteil S."/>
            <person name="Calhoun S."/>
            <person name="Haridas S."/>
            <person name="Kuo A."/>
            <person name="Pangilinan J."/>
            <person name="Riley R."/>
            <person name="Labutti K."/>
            <person name="Andreopoulos B."/>
            <person name="Lipzen A."/>
            <person name="Chen C."/>
            <person name="Yanf M."/>
            <person name="Daum C."/>
            <person name="Ng V."/>
            <person name="Clum A."/>
            <person name="Steindorff A."/>
            <person name="Ohm R."/>
            <person name="Martin F."/>
            <person name="Silar P."/>
            <person name="Natvig D."/>
            <person name="Lalanne C."/>
            <person name="Gautier V."/>
            <person name="Ament-Velasquez S.L."/>
            <person name="Kruys A."/>
            <person name="Hutchinson M.I."/>
            <person name="Powell A.J."/>
            <person name="Barry K."/>
            <person name="Miller A.N."/>
            <person name="Grigoriev I.V."/>
            <person name="Debuchy R."/>
            <person name="Gladieux P."/>
            <person name="Thoren M.H."/>
            <person name="Johannesson H."/>
        </authorList>
    </citation>
    <scope>NUCLEOTIDE SEQUENCE</scope>
    <source>
        <strain evidence="2">PSN324</strain>
    </source>
</reference>
<gene>
    <name evidence="2" type="ORF">QBC42DRAFT_292225</name>
</gene>
<evidence type="ECO:0000313" key="2">
    <source>
        <dbReference type="EMBL" id="KAK4456812.1"/>
    </source>
</evidence>
<sequence>MYSARHHLTCSIISCTAAAAYKAAAGVMLQVLPEAFLPLQLAVFVSWAAYTIKIIWKGPCSQPHRSPTLQSAAYVVSTWLLLFSLGGLVEHAVQTDLSLGDMTWIRPVLHVLLALNVLGLVEPIRQNRRAVEPFSGAMTAMLYRTGGQRPVAEVSSPLVLIYAVYFMHAVRQGLFFLVDPIIRRFSGPRACAEIILDQASERNGLFGFCLILIGNLAIFDLTDT</sequence>
<feature type="non-terminal residue" evidence="2">
    <location>
        <position position="224"/>
    </location>
</feature>
<dbReference type="AlphaFoldDB" id="A0AAV9H7S8"/>
<evidence type="ECO:0000313" key="3">
    <source>
        <dbReference type="Proteomes" id="UP001321749"/>
    </source>
</evidence>
<feature type="transmembrane region" description="Helical" evidence="1">
    <location>
        <begin position="35"/>
        <end position="56"/>
    </location>
</feature>
<feature type="transmembrane region" description="Helical" evidence="1">
    <location>
        <begin position="104"/>
        <end position="121"/>
    </location>
</feature>
<keyword evidence="1" id="KW-0472">Membrane</keyword>
<accession>A0AAV9H7S8</accession>
<keyword evidence="1" id="KW-0812">Transmembrane</keyword>
<dbReference type="Proteomes" id="UP001321749">
    <property type="component" value="Unassembled WGS sequence"/>
</dbReference>
<keyword evidence="1" id="KW-1133">Transmembrane helix</keyword>
<feature type="transmembrane region" description="Helical" evidence="1">
    <location>
        <begin position="68"/>
        <end position="89"/>
    </location>
</feature>
<evidence type="ECO:0000256" key="1">
    <source>
        <dbReference type="SAM" id="Phobius"/>
    </source>
</evidence>
<keyword evidence="3" id="KW-1185">Reference proteome</keyword>
<organism evidence="2 3">
    <name type="scientific">Cladorrhinum samala</name>
    <dbReference type="NCBI Taxonomy" id="585594"/>
    <lineage>
        <taxon>Eukaryota</taxon>
        <taxon>Fungi</taxon>
        <taxon>Dikarya</taxon>
        <taxon>Ascomycota</taxon>
        <taxon>Pezizomycotina</taxon>
        <taxon>Sordariomycetes</taxon>
        <taxon>Sordariomycetidae</taxon>
        <taxon>Sordariales</taxon>
        <taxon>Podosporaceae</taxon>
        <taxon>Cladorrhinum</taxon>
    </lineage>
</organism>
<feature type="transmembrane region" description="Helical" evidence="1">
    <location>
        <begin position="205"/>
        <end position="222"/>
    </location>
</feature>
<reference evidence="2" key="1">
    <citation type="journal article" date="2023" name="Mol. Phylogenet. Evol.">
        <title>Genome-scale phylogeny and comparative genomics of the fungal order Sordariales.</title>
        <authorList>
            <person name="Hensen N."/>
            <person name="Bonometti L."/>
            <person name="Westerberg I."/>
            <person name="Brannstrom I.O."/>
            <person name="Guillou S."/>
            <person name="Cros-Aarteil S."/>
            <person name="Calhoun S."/>
            <person name="Haridas S."/>
            <person name="Kuo A."/>
            <person name="Mondo S."/>
            <person name="Pangilinan J."/>
            <person name="Riley R."/>
            <person name="LaButti K."/>
            <person name="Andreopoulos B."/>
            <person name="Lipzen A."/>
            <person name="Chen C."/>
            <person name="Yan M."/>
            <person name="Daum C."/>
            <person name="Ng V."/>
            <person name="Clum A."/>
            <person name="Steindorff A."/>
            <person name="Ohm R.A."/>
            <person name="Martin F."/>
            <person name="Silar P."/>
            <person name="Natvig D.O."/>
            <person name="Lalanne C."/>
            <person name="Gautier V."/>
            <person name="Ament-Velasquez S.L."/>
            <person name="Kruys A."/>
            <person name="Hutchinson M.I."/>
            <person name="Powell A.J."/>
            <person name="Barry K."/>
            <person name="Miller A.N."/>
            <person name="Grigoriev I.V."/>
            <person name="Debuchy R."/>
            <person name="Gladieux P."/>
            <person name="Hiltunen Thoren M."/>
            <person name="Johannesson H."/>
        </authorList>
    </citation>
    <scope>NUCLEOTIDE SEQUENCE</scope>
    <source>
        <strain evidence="2">PSN324</strain>
    </source>
</reference>
<name>A0AAV9H7S8_9PEZI</name>
<proteinExistence type="predicted"/>
<protein>
    <submittedName>
        <fullName evidence="2">Uncharacterized protein</fullName>
    </submittedName>
</protein>
<dbReference type="EMBL" id="MU865163">
    <property type="protein sequence ID" value="KAK4456812.1"/>
    <property type="molecule type" value="Genomic_DNA"/>
</dbReference>
<comment type="caution">
    <text evidence="2">The sequence shown here is derived from an EMBL/GenBank/DDBJ whole genome shotgun (WGS) entry which is preliminary data.</text>
</comment>